<keyword evidence="4" id="KW-0675">Receptor</keyword>
<keyword evidence="5" id="KW-0393">Immunoglobulin domain</keyword>
<keyword evidence="2" id="KW-0391">Immunity</keyword>
<feature type="non-terminal residue" evidence="7">
    <location>
        <position position="1"/>
    </location>
</feature>
<dbReference type="GO" id="GO:0002250">
    <property type="term" value="P:adaptive immune response"/>
    <property type="evidence" value="ECO:0007669"/>
    <property type="project" value="UniProtKB-KW"/>
</dbReference>
<comment type="caution">
    <text evidence="7">The sequence shown here is derived from an EMBL/GenBank/DDBJ whole genome shotgun (WGS) entry which is preliminary data.</text>
</comment>
<keyword evidence="6" id="KW-1279">T cell receptor</keyword>
<gene>
    <name evidence="7" type="primary">Trav11_1</name>
    <name evidence="7" type="ORF">PEDTOR_R14430</name>
</gene>
<proteinExistence type="predicted"/>
<dbReference type="GO" id="GO:0042101">
    <property type="term" value="C:T cell receptor complex"/>
    <property type="evidence" value="ECO:0007669"/>
    <property type="project" value="UniProtKB-KW"/>
</dbReference>
<dbReference type="InterPro" id="IPR013783">
    <property type="entry name" value="Ig-like_fold"/>
</dbReference>
<reference evidence="7 8" key="1">
    <citation type="submission" date="2019-09" db="EMBL/GenBank/DDBJ databases">
        <title>Bird 10,000 Genomes (B10K) Project - Family phase.</title>
        <authorList>
            <person name="Zhang G."/>
        </authorList>
    </citation>
    <scope>NUCLEOTIDE SEQUENCE [LARGE SCALE GENOMIC DNA]</scope>
    <source>
        <strain evidence="7">B10K-DU-029-80</strain>
        <tissue evidence="7">Muscle</tissue>
    </source>
</reference>
<evidence type="ECO:0000313" key="7">
    <source>
        <dbReference type="EMBL" id="NWW46127.1"/>
    </source>
</evidence>
<dbReference type="InterPro" id="IPR036179">
    <property type="entry name" value="Ig-like_dom_sf"/>
</dbReference>
<evidence type="ECO:0000256" key="3">
    <source>
        <dbReference type="ARBA" id="ARBA00023130"/>
    </source>
</evidence>
<evidence type="ECO:0000256" key="1">
    <source>
        <dbReference type="ARBA" id="ARBA00022729"/>
    </source>
</evidence>
<accession>A0A7K6NA17</accession>
<dbReference type="GO" id="GO:0042605">
    <property type="term" value="F:peptide antigen binding"/>
    <property type="evidence" value="ECO:0007669"/>
    <property type="project" value="TreeGrafter"/>
</dbReference>
<dbReference type="PANTHER" id="PTHR19343:SF26">
    <property type="entry name" value="T CELL RECEPTOR ALPHA VARIABLE 1-1"/>
    <property type="match status" value="1"/>
</dbReference>
<dbReference type="PANTHER" id="PTHR19343">
    <property type="entry name" value="T CELL RECEPTOR ALPHA VARIABLE 1-2"/>
    <property type="match status" value="1"/>
</dbReference>
<evidence type="ECO:0000256" key="4">
    <source>
        <dbReference type="ARBA" id="ARBA00023170"/>
    </source>
</evidence>
<keyword evidence="1" id="KW-0732">Signal</keyword>
<sequence>SMGQVTVTQQGHVTVKQRDTFQTTCRYQRSYFRGLLWYQQRKGKAPQHLYSEAIAGCKHTGHLTTELNTTGKYSLLQLEEVELSDSALYLCAVQGTPVLGASLAVQES</sequence>
<dbReference type="Gene3D" id="2.60.40.10">
    <property type="entry name" value="Immunoglobulins"/>
    <property type="match status" value="1"/>
</dbReference>
<feature type="non-terminal residue" evidence="7">
    <location>
        <position position="108"/>
    </location>
</feature>
<dbReference type="InterPro" id="IPR051006">
    <property type="entry name" value="TCR_variable_domain"/>
</dbReference>
<evidence type="ECO:0000256" key="2">
    <source>
        <dbReference type="ARBA" id="ARBA00022859"/>
    </source>
</evidence>
<organism evidence="7 8">
    <name type="scientific">Pedionomus torquatus</name>
    <name type="common">Plains-wanderer</name>
    <dbReference type="NCBI Taxonomy" id="227192"/>
    <lineage>
        <taxon>Eukaryota</taxon>
        <taxon>Metazoa</taxon>
        <taxon>Chordata</taxon>
        <taxon>Craniata</taxon>
        <taxon>Vertebrata</taxon>
        <taxon>Euteleostomi</taxon>
        <taxon>Archelosauria</taxon>
        <taxon>Archosauria</taxon>
        <taxon>Dinosauria</taxon>
        <taxon>Saurischia</taxon>
        <taxon>Theropoda</taxon>
        <taxon>Coelurosauria</taxon>
        <taxon>Aves</taxon>
        <taxon>Neognathae</taxon>
        <taxon>Neoaves</taxon>
        <taxon>Charadriiformes</taxon>
        <taxon>Pedionomidae</taxon>
        <taxon>Pedionomus</taxon>
    </lineage>
</organism>
<name>A0A7K6NA17_PEDTO</name>
<evidence type="ECO:0000256" key="6">
    <source>
        <dbReference type="ARBA" id="ARBA00043266"/>
    </source>
</evidence>
<dbReference type="EMBL" id="VZRU01006511">
    <property type="protein sequence ID" value="NWW46127.1"/>
    <property type="molecule type" value="Genomic_DNA"/>
</dbReference>
<dbReference type="SUPFAM" id="SSF48726">
    <property type="entry name" value="Immunoglobulin"/>
    <property type="match status" value="1"/>
</dbReference>
<dbReference type="Proteomes" id="UP000565207">
    <property type="component" value="Unassembled WGS sequence"/>
</dbReference>
<evidence type="ECO:0000256" key="5">
    <source>
        <dbReference type="ARBA" id="ARBA00023319"/>
    </source>
</evidence>
<evidence type="ECO:0000313" key="8">
    <source>
        <dbReference type="Proteomes" id="UP000565207"/>
    </source>
</evidence>
<protein>
    <submittedName>
        <fullName evidence="7">TVA11 protein</fullName>
    </submittedName>
</protein>
<keyword evidence="8" id="KW-1185">Reference proteome</keyword>
<dbReference type="AlphaFoldDB" id="A0A7K6NA17"/>
<keyword evidence="3" id="KW-1064">Adaptive immunity</keyword>